<dbReference type="STRING" id="9516.ENSCCAP00000018890"/>
<feature type="repeat" description="ANK" evidence="1">
    <location>
        <begin position="197"/>
        <end position="229"/>
    </location>
</feature>
<dbReference type="Ensembl" id="ENSCCAT00000036367.1">
    <property type="protein sequence ID" value="ENSCCAP00000018890.1"/>
    <property type="gene ID" value="ENSCCAG00000027274.1"/>
</dbReference>
<accession>A0A2K5QST4</accession>
<dbReference type="OMA" id="LAHQKGE"/>
<sequence>MGAEVSPKPSASPMKKPFGLRSTMGKWCCHCFPCCWGSGKNNVGAWGDHDDSAFREPRYHVRREDLGKLHRAAWRGKVPRADLIIMLRGPGVNKRDKKKRTALHLACASGNPEVVKLLLDRQCDLHVFDSKKRTALIKAIQCQEDESALMLLEHGTDPNIPDVYGNTTLHYAVYNEDKLMAKTLLLYGADIDSANKSGLTPLLLGVHGQKEQMVKFLVKKKANLNALDRFGRTALILAVCRGSASIVSILLQQSIDVFSRDASGRTAEDYAVSSRHDIICQLLSDYKEKQMSKSSSQNSNPEQDLKMTSEEEPQRLKGSENSQPEKMSQEPDINKDCDREAEEEMQKHGSNNVGLSENLTNGVAPGNGGYGLIQRRRSSKPENQQFSSTENEEYHKPEEKSNENNKVKSPIHSVDDLDDISWPSEVASEDYDWLYSNYVTYMLLNEELDMDFNDFASLSKIQDAVLSDEHLLELQNNHWEQLTVEIEQMENMIDVLEKELSEAKETKLQLQHQKGEFEQELSTLRYDTVF</sequence>
<name>A0A2K5QST4_CEBIM</name>
<feature type="coiled-coil region" evidence="2">
    <location>
        <begin position="479"/>
        <end position="520"/>
    </location>
</feature>
<dbReference type="PROSITE" id="PS50297">
    <property type="entry name" value="ANK_REP_REGION"/>
    <property type="match status" value="4"/>
</dbReference>
<feature type="repeat" description="ANK" evidence="1">
    <location>
        <begin position="230"/>
        <end position="262"/>
    </location>
</feature>
<dbReference type="InterPro" id="IPR050657">
    <property type="entry name" value="Ankyrin_repeat_domain"/>
</dbReference>
<dbReference type="InterPro" id="IPR002110">
    <property type="entry name" value="Ankyrin_rpt"/>
</dbReference>
<protein>
    <submittedName>
        <fullName evidence="4">Uncharacterized protein</fullName>
    </submittedName>
</protein>
<reference evidence="4" key="2">
    <citation type="submission" date="2025-09" db="UniProtKB">
        <authorList>
            <consortium name="Ensembl"/>
        </authorList>
    </citation>
    <scope>IDENTIFICATION</scope>
</reference>
<dbReference type="SMART" id="SM00248">
    <property type="entry name" value="ANK"/>
    <property type="match status" value="6"/>
</dbReference>
<proteinExistence type="predicted"/>
<dbReference type="SUPFAM" id="SSF48403">
    <property type="entry name" value="Ankyrin repeat"/>
    <property type="match status" value="1"/>
</dbReference>
<dbReference type="Gene3D" id="1.25.40.20">
    <property type="entry name" value="Ankyrin repeat-containing domain"/>
    <property type="match status" value="1"/>
</dbReference>
<feature type="compositionally biased region" description="Basic and acidic residues" evidence="3">
    <location>
        <begin position="303"/>
        <end position="318"/>
    </location>
</feature>
<evidence type="ECO:0000313" key="4">
    <source>
        <dbReference type="Ensembl" id="ENSCCAP00000018890.1"/>
    </source>
</evidence>
<dbReference type="InterPro" id="IPR036770">
    <property type="entry name" value="Ankyrin_rpt-contain_sf"/>
</dbReference>
<dbReference type="Pfam" id="PF00023">
    <property type="entry name" value="Ank"/>
    <property type="match status" value="1"/>
</dbReference>
<keyword evidence="2" id="KW-0175">Coiled coil</keyword>
<evidence type="ECO:0000256" key="1">
    <source>
        <dbReference type="PROSITE-ProRule" id="PRU00023"/>
    </source>
</evidence>
<feature type="compositionally biased region" description="Basic and acidic residues" evidence="3">
    <location>
        <begin position="327"/>
        <end position="338"/>
    </location>
</feature>
<dbReference type="Pfam" id="PF12796">
    <property type="entry name" value="Ank_2"/>
    <property type="match status" value="2"/>
</dbReference>
<feature type="compositionally biased region" description="Basic and acidic residues" evidence="3">
    <location>
        <begin position="392"/>
        <end position="406"/>
    </location>
</feature>
<dbReference type="AlphaFoldDB" id="A0A2K5QST4"/>
<organism evidence="4 5">
    <name type="scientific">Cebus imitator</name>
    <name type="common">Panamanian white-faced capuchin</name>
    <name type="synonym">Cebus capucinus imitator</name>
    <dbReference type="NCBI Taxonomy" id="2715852"/>
    <lineage>
        <taxon>Eukaryota</taxon>
        <taxon>Metazoa</taxon>
        <taxon>Chordata</taxon>
        <taxon>Craniata</taxon>
        <taxon>Vertebrata</taxon>
        <taxon>Euteleostomi</taxon>
        <taxon>Mammalia</taxon>
        <taxon>Eutheria</taxon>
        <taxon>Euarchontoglires</taxon>
        <taxon>Primates</taxon>
        <taxon>Haplorrhini</taxon>
        <taxon>Platyrrhini</taxon>
        <taxon>Cebidae</taxon>
        <taxon>Cebinae</taxon>
        <taxon>Cebus</taxon>
    </lineage>
</organism>
<dbReference type="PANTHER" id="PTHR24147">
    <property type="entry name" value="ANKYRIN REPEAT DOMAIN 36-RELATED"/>
    <property type="match status" value="1"/>
</dbReference>
<feature type="compositionally biased region" description="Polar residues" evidence="3">
    <location>
        <begin position="348"/>
        <end position="361"/>
    </location>
</feature>
<feature type="region of interest" description="Disordered" evidence="3">
    <location>
        <begin position="289"/>
        <end position="418"/>
    </location>
</feature>
<evidence type="ECO:0000256" key="2">
    <source>
        <dbReference type="SAM" id="Coils"/>
    </source>
</evidence>
<reference evidence="4" key="1">
    <citation type="submission" date="2025-08" db="UniProtKB">
        <authorList>
            <consortium name="Ensembl"/>
        </authorList>
    </citation>
    <scope>IDENTIFICATION</scope>
</reference>
<evidence type="ECO:0000256" key="3">
    <source>
        <dbReference type="SAM" id="MobiDB-lite"/>
    </source>
</evidence>
<evidence type="ECO:0000313" key="5">
    <source>
        <dbReference type="Proteomes" id="UP000233040"/>
    </source>
</evidence>
<feature type="repeat" description="ANK" evidence="1">
    <location>
        <begin position="164"/>
        <end position="196"/>
    </location>
</feature>
<feature type="repeat" description="ANK" evidence="1">
    <location>
        <begin position="98"/>
        <end position="130"/>
    </location>
</feature>
<dbReference type="Proteomes" id="UP000233040">
    <property type="component" value="Unassembled WGS sequence"/>
</dbReference>
<keyword evidence="5" id="KW-1185">Reference proteome</keyword>
<dbReference type="PANTHER" id="PTHR24147:SF68">
    <property type="entry name" value="POTE ANKYRIN DOMAIN FAMILY MEMBER A"/>
    <property type="match status" value="1"/>
</dbReference>
<dbReference type="PROSITE" id="PS50088">
    <property type="entry name" value="ANK_REPEAT"/>
    <property type="match status" value="4"/>
</dbReference>
<keyword evidence="1" id="KW-0040">ANK repeat</keyword>
<dbReference type="GeneTree" id="ENSGT00940000163068"/>